<evidence type="ECO:0008006" key="3">
    <source>
        <dbReference type="Google" id="ProtNLM"/>
    </source>
</evidence>
<proteinExistence type="predicted"/>
<dbReference type="AlphaFoldDB" id="A0AAV9EF35"/>
<dbReference type="EMBL" id="JAUJYO010000008">
    <property type="protein sequence ID" value="KAK1310567.1"/>
    <property type="molecule type" value="Genomic_DNA"/>
</dbReference>
<reference evidence="1" key="1">
    <citation type="journal article" date="2023" name="Nat. Commun.">
        <title>Diploid and tetraploid genomes of Acorus and the evolution of monocots.</title>
        <authorList>
            <person name="Ma L."/>
            <person name="Liu K.W."/>
            <person name="Li Z."/>
            <person name="Hsiao Y.Y."/>
            <person name="Qi Y."/>
            <person name="Fu T."/>
            <person name="Tang G.D."/>
            <person name="Zhang D."/>
            <person name="Sun W.H."/>
            <person name="Liu D.K."/>
            <person name="Li Y."/>
            <person name="Chen G.Z."/>
            <person name="Liu X.D."/>
            <person name="Liao X.Y."/>
            <person name="Jiang Y.T."/>
            <person name="Yu X."/>
            <person name="Hao Y."/>
            <person name="Huang J."/>
            <person name="Zhao X.W."/>
            <person name="Ke S."/>
            <person name="Chen Y.Y."/>
            <person name="Wu W.L."/>
            <person name="Hsu J.L."/>
            <person name="Lin Y.F."/>
            <person name="Huang M.D."/>
            <person name="Li C.Y."/>
            <person name="Huang L."/>
            <person name="Wang Z.W."/>
            <person name="Zhao X."/>
            <person name="Zhong W.Y."/>
            <person name="Peng D.H."/>
            <person name="Ahmad S."/>
            <person name="Lan S."/>
            <person name="Zhang J.S."/>
            <person name="Tsai W.C."/>
            <person name="Van de Peer Y."/>
            <person name="Liu Z.J."/>
        </authorList>
    </citation>
    <scope>NUCLEOTIDE SEQUENCE</scope>
    <source>
        <strain evidence="1">CP</strain>
    </source>
</reference>
<comment type="caution">
    <text evidence="1">The sequence shown here is derived from an EMBL/GenBank/DDBJ whole genome shotgun (WGS) entry which is preliminary data.</text>
</comment>
<evidence type="ECO:0000313" key="1">
    <source>
        <dbReference type="EMBL" id="KAK1310567.1"/>
    </source>
</evidence>
<sequence length="137" mass="15810">MASSLRYLRRLEELSMIPKEHLVDIDFQRFPGLFDKVKTLNLDLSSSGEKPSNGIIISALRHFQRLEKLSIKAEFSGKEEQIQLVEFLQGSATVLEEFYLTGRQKNEHEGHEHISRLYRASPDVQFMCGMSCPLLRK</sequence>
<name>A0AAV9EF35_ACOCL</name>
<reference evidence="1" key="2">
    <citation type="submission" date="2023-06" db="EMBL/GenBank/DDBJ databases">
        <authorList>
            <person name="Ma L."/>
            <person name="Liu K.-W."/>
            <person name="Li Z."/>
            <person name="Hsiao Y.-Y."/>
            <person name="Qi Y."/>
            <person name="Fu T."/>
            <person name="Tang G."/>
            <person name="Zhang D."/>
            <person name="Sun W.-H."/>
            <person name="Liu D.-K."/>
            <person name="Li Y."/>
            <person name="Chen G.-Z."/>
            <person name="Liu X.-D."/>
            <person name="Liao X.-Y."/>
            <person name="Jiang Y.-T."/>
            <person name="Yu X."/>
            <person name="Hao Y."/>
            <person name="Huang J."/>
            <person name="Zhao X.-W."/>
            <person name="Ke S."/>
            <person name="Chen Y.-Y."/>
            <person name="Wu W.-L."/>
            <person name="Hsu J.-L."/>
            <person name="Lin Y.-F."/>
            <person name="Huang M.-D."/>
            <person name="Li C.-Y."/>
            <person name="Huang L."/>
            <person name="Wang Z.-W."/>
            <person name="Zhao X."/>
            <person name="Zhong W.-Y."/>
            <person name="Peng D.-H."/>
            <person name="Ahmad S."/>
            <person name="Lan S."/>
            <person name="Zhang J.-S."/>
            <person name="Tsai W.-C."/>
            <person name="Van De Peer Y."/>
            <person name="Liu Z.-J."/>
        </authorList>
    </citation>
    <scope>NUCLEOTIDE SEQUENCE</scope>
    <source>
        <strain evidence="1">CP</strain>
        <tissue evidence="1">Leaves</tissue>
    </source>
</reference>
<organism evidence="1 2">
    <name type="scientific">Acorus calamus</name>
    <name type="common">Sweet flag</name>
    <dbReference type="NCBI Taxonomy" id="4465"/>
    <lineage>
        <taxon>Eukaryota</taxon>
        <taxon>Viridiplantae</taxon>
        <taxon>Streptophyta</taxon>
        <taxon>Embryophyta</taxon>
        <taxon>Tracheophyta</taxon>
        <taxon>Spermatophyta</taxon>
        <taxon>Magnoliopsida</taxon>
        <taxon>Liliopsida</taxon>
        <taxon>Acoraceae</taxon>
        <taxon>Acorus</taxon>
    </lineage>
</organism>
<keyword evidence="2" id="KW-1185">Reference proteome</keyword>
<protein>
    <recommendedName>
        <fullName evidence="3">FBD domain-containing protein</fullName>
    </recommendedName>
</protein>
<accession>A0AAV9EF35</accession>
<gene>
    <name evidence="1" type="ORF">QJS10_CPA08g00016</name>
</gene>
<evidence type="ECO:0000313" key="2">
    <source>
        <dbReference type="Proteomes" id="UP001180020"/>
    </source>
</evidence>
<dbReference type="Proteomes" id="UP001180020">
    <property type="component" value="Unassembled WGS sequence"/>
</dbReference>